<proteinExistence type="predicted"/>
<evidence type="ECO:0000313" key="5">
    <source>
        <dbReference type="Proteomes" id="UP000282087"/>
    </source>
</evidence>
<dbReference type="AlphaFoldDB" id="A0A3M6VJI2"/>
<keyword evidence="5" id="KW-1185">Reference proteome</keyword>
<dbReference type="EMBL" id="QLLG01000235">
    <property type="protein sequence ID" value="RMX65676.1"/>
    <property type="molecule type" value="Genomic_DNA"/>
</dbReference>
<protein>
    <submittedName>
        <fullName evidence="3">Uncharacterized protein</fullName>
    </submittedName>
</protein>
<dbReference type="Proteomes" id="UP000286097">
    <property type="component" value="Unassembled WGS sequence"/>
</dbReference>
<name>A0A3M6VJI2_9STRA</name>
<evidence type="ECO:0000313" key="6">
    <source>
        <dbReference type="Proteomes" id="UP000286097"/>
    </source>
</evidence>
<feature type="coiled-coil region" evidence="1">
    <location>
        <begin position="95"/>
        <end position="122"/>
    </location>
</feature>
<keyword evidence="1" id="KW-0175">Coiled coil</keyword>
<evidence type="ECO:0000256" key="2">
    <source>
        <dbReference type="SAM" id="MobiDB-lite"/>
    </source>
</evidence>
<accession>A0A3M6VJI2</accession>
<organism evidence="3 5">
    <name type="scientific">Peronospora effusa</name>
    <dbReference type="NCBI Taxonomy" id="542832"/>
    <lineage>
        <taxon>Eukaryota</taxon>
        <taxon>Sar</taxon>
        <taxon>Stramenopiles</taxon>
        <taxon>Oomycota</taxon>
        <taxon>Peronosporomycetes</taxon>
        <taxon>Peronosporales</taxon>
        <taxon>Peronosporaceae</taxon>
        <taxon>Peronospora</taxon>
    </lineage>
</organism>
<evidence type="ECO:0000313" key="3">
    <source>
        <dbReference type="EMBL" id="RMX65676.1"/>
    </source>
</evidence>
<reference evidence="5 6" key="1">
    <citation type="submission" date="2018-06" db="EMBL/GenBank/DDBJ databases">
        <title>Comparative genomics of downy mildews reveals potential adaptations to biotrophy.</title>
        <authorList>
            <person name="Fletcher K."/>
            <person name="Klosterman S.J."/>
            <person name="Derevnina L."/>
            <person name="Martin F."/>
            <person name="Koike S."/>
            <person name="Reyes Chin-Wo S."/>
            <person name="Mou B."/>
            <person name="Michelmore R."/>
        </authorList>
    </citation>
    <scope>NUCLEOTIDE SEQUENCE [LARGE SCALE GENOMIC DNA]</scope>
    <source>
        <strain evidence="4 6">R13</strain>
        <strain evidence="3 5">R14</strain>
    </source>
</reference>
<sequence>MTTDISVVVKKKDITSTNGPNPMYQMPPSATGDGGRDSLVMADTLATSVVSACFLTDLDTDTISTKTHPIIKREVLGPKLQSRREKEAIRKRIYHLKVKDERNGLRRTVDELSRQLEELKQGKPTSLSDNLIVFHSVWRDFAIDEREKLLRSEAEQLQLLAAVEAKAFCIEEVCGQLARDKKTETPATMTPTQPDHRKDPPFDYTMFRGHLRRAHESYAIVDEIFDFNSIPEGLHTSVKKRETDGEIEYFERRDKFTLPFRYSHTERTYWKLAKFHHRQQDRMEFSEVADPNDTIVVRFRLIQTLTCGATVSVLQRHVGCRFVEDNRTVHVWKNHSEGEGIFRGMHSDETGWVCFQPSLDEEMTEVMVCVRQAPMKLIISNSSDERSNEFHEILQRSVNDDLVEITSEVDKLLLEDTLAGIEIVPPTM</sequence>
<dbReference type="EMBL" id="QKXF01000620">
    <property type="protein sequence ID" value="RQM10413.1"/>
    <property type="molecule type" value="Genomic_DNA"/>
</dbReference>
<evidence type="ECO:0000256" key="1">
    <source>
        <dbReference type="SAM" id="Coils"/>
    </source>
</evidence>
<comment type="caution">
    <text evidence="3">The sequence shown here is derived from an EMBL/GenBank/DDBJ whole genome shotgun (WGS) entry which is preliminary data.</text>
</comment>
<evidence type="ECO:0000313" key="4">
    <source>
        <dbReference type="EMBL" id="RQM10413.1"/>
    </source>
</evidence>
<dbReference type="VEuPathDB" id="FungiDB:DD237_005452"/>
<feature type="region of interest" description="Disordered" evidence="2">
    <location>
        <begin position="181"/>
        <end position="201"/>
    </location>
</feature>
<dbReference type="Proteomes" id="UP000282087">
    <property type="component" value="Unassembled WGS sequence"/>
</dbReference>
<gene>
    <name evidence="4" type="ORF">DD237_005452</name>
    <name evidence="3" type="ORF">DD238_005076</name>
</gene>